<dbReference type="SUPFAM" id="SSF141694">
    <property type="entry name" value="AF2212/PG0164-like"/>
    <property type="match status" value="1"/>
</dbReference>
<accession>A0A1H4X5D2</accession>
<sequence>MTLRIVIIDFDAQLWEWDARRTDSWVFVSLPADVSEDVRELAAEPRRGFGSVRVRATIGATSWQTSIFPDGAREAYVLPLKRAVRVAEGLEVGDTCTVTVELVDI</sequence>
<protein>
    <recommendedName>
        <fullName evidence="3">DUF1905 domain-containing protein</fullName>
    </recommendedName>
</protein>
<dbReference type="Proteomes" id="UP000199622">
    <property type="component" value="Unassembled WGS sequence"/>
</dbReference>
<dbReference type="Gene3D" id="2.40.30.100">
    <property type="entry name" value="AF2212/PG0164-like"/>
    <property type="match status" value="1"/>
</dbReference>
<gene>
    <name evidence="1" type="ORF">SAMN04489727_5979</name>
</gene>
<reference evidence="2" key="1">
    <citation type="submission" date="2016-10" db="EMBL/GenBank/DDBJ databases">
        <authorList>
            <person name="Varghese N."/>
            <person name="Submissions S."/>
        </authorList>
    </citation>
    <scope>NUCLEOTIDE SEQUENCE [LARGE SCALE GENOMIC DNA]</scope>
    <source>
        <strain evidence="2">DSM 44544</strain>
    </source>
</reference>
<dbReference type="InterPro" id="IPR015018">
    <property type="entry name" value="DUF1905"/>
</dbReference>
<dbReference type="InterPro" id="IPR037079">
    <property type="entry name" value="AF2212/PG0164-like_sf"/>
</dbReference>
<evidence type="ECO:0000313" key="1">
    <source>
        <dbReference type="EMBL" id="SED00932.1"/>
    </source>
</evidence>
<dbReference type="Pfam" id="PF08922">
    <property type="entry name" value="DUF1905"/>
    <property type="match status" value="1"/>
</dbReference>
<proteinExistence type="predicted"/>
<dbReference type="EMBL" id="FNSO01000004">
    <property type="protein sequence ID" value="SED00932.1"/>
    <property type="molecule type" value="Genomic_DNA"/>
</dbReference>
<dbReference type="AlphaFoldDB" id="A0A1H4X5D2"/>
<organism evidence="1 2">
    <name type="scientific">Amycolatopsis tolypomycina</name>
    <dbReference type="NCBI Taxonomy" id="208445"/>
    <lineage>
        <taxon>Bacteria</taxon>
        <taxon>Bacillati</taxon>
        <taxon>Actinomycetota</taxon>
        <taxon>Actinomycetes</taxon>
        <taxon>Pseudonocardiales</taxon>
        <taxon>Pseudonocardiaceae</taxon>
        <taxon>Amycolatopsis</taxon>
    </lineage>
</organism>
<dbReference type="STRING" id="208445.SAMN04489727_5979"/>
<evidence type="ECO:0000313" key="2">
    <source>
        <dbReference type="Proteomes" id="UP000199622"/>
    </source>
</evidence>
<keyword evidence="2" id="KW-1185">Reference proteome</keyword>
<name>A0A1H4X5D2_9PSEU</name>
<evidence type="ECO:0008006" key="3">
    <source>
        <dbReference type="Google" id="ProtNLM"/>
    </source>
</evidence>